<dbReference type="AlphaFoldDB" id="A0A1E5VQU7"/>
<gene>
    <name evidence="1" type="ORF">BAE44_0011481</name>
</gene>
<sequence>MLLAVLDEPGNENVILSESLAGVPGVGPNRSVRSMLGLIPIGVMNGPTPLGFPGTILFRCDMKALPP</sequence>
<comment type="caution">
    <text evidence="1">The sequence shown here is derived from an EMBL/GenBank/DDBJ whole genome shotgun (WGS) entry which is preliminary data.</text>
</comment>
<proteinExistence type="predicted"/>
<reference evidence="1 2" key="1">
    <citation type="submission" date="2016-09" db="EMBL/GenBank/DDBJ databases">
        <title>The draft genome of Dichanthelium oligosanthes: A C3 panicoid grass species.</title>
        <authorList>
            <person name="Studer A.J."/>
            <person name="Schnable J.C."/>
            <person name="Brutnell T.P."/>
        </authorList>
    </citation>
    <scope>NUCLEOTIDE SEQUENCE [LARGE SCALE GENOMIC DNA]</scope>
    <source>
        <strain evidence="2">cv. Kellogg 1175</strain>
        <tissue evidence="1">Leaf</tissue>
    </source>
</reference>
<evidence type="ECO:0000313" key="2">
    <source>
        <dbReference type="Proteomes" id="UP000095767"/>
    </source>
</evidence>
<evidence type="ECO:0000313" key="1">
    <source>
        <dbReference type="EMBL" id="OEL27500.1"/>
    </source>
</evidence>
<keyword evidence="2" id="KW-1185">Reference proteome</keyword>
<accession>A0A1E5VQU7</accession>
<protein>
    <submittedName>
        <fullName evidence="1">Uncharacterized protein</fullName>
    </submittedName>
</protein>
<dbReference type="Proteomes" id="UP000095767">
    <property type="component" value="Unassembled WGS sequence"/>
</dbReference>
<name>A0A1E5VQU7_9POAL</name>
<organism evidence="1 2">
    <name type="scientific">Dichanthelium oligosanthes</name>
    <dbReference type="NCBI Taxonomy" id="888268"/>
    <lineage>
        <taxon>Eukaryota</taxon>
        <taxon>Viridiplantae</taxon>
        <taxon>Streptophyta</taxon>
        <taxon>Embryophyta</taxon>
        <taxon>Tracheophyta</taxon>
        <taxon>Spermatophyta</taxon>
        <taxon>Magnoliopsida</taxon>
        <taxon>Liliopsida</taxon>
        <taxon>Poales</taxon>
        <taxon>Poaceae</taxon>
        <taxon>PACMAD clade</taxon>
        <taxon>Panicoideae</taxon>
        <taxon>Panicodae</taxon>
        <taxon>Paniceae</taxon>
        <taxon>Dichantheliinae</taxon>
        <taxon>Dichanthelium</taxon>
    </lineage>
</organism>
<dbReference type="EMBL" id="LWDX02032377">
    <property type="protein sequence ID" value="OEL27500.1"/>
    <property type="molecule type" value="Genomic_DNA"/>
</dbReference>